<organism evidence="2 3">
    <name type="scientific">Cryoendolithus antarcticus</name>
    <dbReference type="NCBI Taxonomy" id="1507870"/>
    <lineage>
        <taxon>Eukaryota</taxon>
        <taxon>Fungi</taxon>
        <taxon>Dikarya</taxon>
        <taxon>Ascomycota</taxon>
        <taxon>Pezizomycotina</taxon>
        <taxon>Dothideomycetes</taxon>
        <taxon>Dothideomycetidae</taxon>
        <taxon>Cladosporiales</taxon>
        <taxon>Cladosporiaceae</taxon>
        <taxon>Cryoendolithus</taxon>
    </lineage>
</organism>
<evidence type="ECO:0000313" key="2">
    <source>
        <dbReference type="EMBL" id="OQO01023.1"/>
    </source>
</evidence>
<accession>A0A1V8SPF2</accession>
<protein>
    <submittedName>
        <fullName evidence="2">Uncharacterized protein</fullName>
    </submittedName>
</protein>
<comment type="caution">
    <text evidence="2">The sequence shown here is derived from an EMBL/GenBank/DDBJ whole genome shotgun (WGS) entry which is preliminary data.</text>
</comment>
<feature type="compositionally biased region" description="Low complexity" evidence="1">
    <location>
        <begin position="617"/>
        <end position="627"/>
    </location>
</feature>
<dbReference type="SUPFAM" id="SSF50978">
    <property type="entry name" value="WD40 repeat-like"/>
    <property type="match status" value="1"/>
</dbReference>
<dbReference type="InterPro" id="IPR036322">
    <property type="entry name" value="WD40_repeat_dom_sf"/>
</dbReference>
<dbReference type="AlphaFoldDB" id="A0A1V8SPF2"/>
<sequence>MPALQNSSVRARHPREAQDLFDFPPDQHLLITTPSRVLSWDASGLQTLFKSSESGIAAAAESKDGSGILAGLTAEDDEVRHLSYTADSKKLCFSSKVTNAVQCYSTEGQRLTSPPEMLSSSPVVLAVSPDGGLMITAERDPPIVYLKDLRGTKASTMVVLQTSGTGVTVAAFHPEQFEIFLIGFEDGTLAVHDASRLTDVVHCGIYADQKRVGRAEMGLLNGMHKSTSSKPGGRTKSITGAAFLPHHALRVISVGADGRCRLSDFSGKPTVLRTWHCMVPLTCVATLRATKPAAPPSLHSGTSSVRPTYPANSLIAVGNEHGTVELYASLGLLKQRVQVSRKGQRIISVEWVTGPSPECSARVVPRGTNMVLDIQPAPIHSQRTQTGQHDGIIDPHYLGGHAALRPAATLRLPDLFPGIRKLTFHPDEEDKTSTGNVNFILHEKSRSQTRRNDSIIATPGPKQWAPESLTMPQQPVLLPRKPPIESRVHGRVGKWVIYSVSEDSWSALHEDELWLTSEDEQVRSTARQHHLFRRAQPHQTSRFCAGPGNSGIMVLPGQSTLPQVNQRNLPVPTRANSRRIKRFLPDSDHVRSLFPRTSSLGRGRKKQGKSVRPHGSTAQQPAPHTVPTAAPAFKTISEPRVHGSLVNATADDGQRRINPADNIARNGNN</sequence>
<name>A0A1V8SPF2_9PEZI</name>
<gene>
    <name evidence="2" type="ORF">B0A48_13266</name>
</gene>
<feature type="compositionally biased region" description="Basic residues" evidence="1">
    <location>
        <begin position="602"/>
        <end position="612"/>
    </location>
</feature>
<dbReference type="STRING" id="1507870.A0A1V8SPF2"/>
<feature type="region of interest" description="Disordered" evidence="1">
    <location>
        <begin position="586"/>
        <end position="627"/>
    </location>
</feature>
<keyword evidence="3" id="KW-1185">Reference proteome</keyword>
<dbReference type="OrthoDB" id="5362656at2759"/>
<dbReference type="Proteomes" id="UP000192596">
    <property type="component" value="Unassembled WGS sequence"/>
</dbReference>
<evidence type="ECO:0000313" key="3">
    <source>
        <dbReference type="Proteomes" id="UP000192596"/>
    </source>
</evidence>
<reference evidence="3" key="1">
    <citation type="submission" date="2017-03" db="EMBL/GenBank/DDBJ databases">
        <title>Genomes of endolithic fungi from Antarctica.</title>
        <authorList>
            <person name="Coleine C."/>
            <person name="Masonjones S."/>
            <person name="Stajich J.E."/>
        </authorList>
    </citation>
    <scope>NUCLEOTIDE SEQUENCE [LARGE SCALE GENOMIC DNA]</scope>
    <source>
        <strain evidence="3">CCFEE 5527</strain>
    </source>
</reference>
<dbReference type="InterPro" id="IPR015943">
    <property type="entry name" value="WD40/YVTN_repeat-like_dom_sf"/>
</dbReference>
<evidence type="ECO:0000256" key="1">
    <source>
        <dbReference type="SAM" id="MobiDB-lite"/>
    </source>
</evidence>
<dbReference type="InParanoid" id="A0A1V8SPF2"/>
<proteinExistence type="predicted"/>
<feature type="region of interest" description="Disordered" evidence="1">
    <location>
        <begin position="647"/>
        <end position="669"/>
    </location>
</feature>
<dbReference type="Gene3D" id="2.130.10.10">
    <property type="entry name" value="YVTN repeat-like/Quinoprotein amine dehydrogenase"/>
    <property type="match status" value="1"/>
</dbReference>
<dbReference type="EMBL" id="NAJO01000032">
    <property type="protein sequence ID" value="OQO01023.1"/>
    <property type="molecule type" value="Genomic_DNA"/>
</dbReference>